<dbReference type="GO" id="GO:0070041">
    <property type="term" value="F:rRNA (uridine-C5-)-methyltransferase activity"/>
    <property type="evidence" value="ECO:0007669"/>
    <property type="project" value="TreeGrafter"/>
</dbReference>
<dbReference type="GO" id="GO:0070475">
    <property type="term" value="P:rRNA base methylation"/>
    <property type="evidence" value="ECO:0007669"/>
    <property type="project" value="TreeGrafter"/>
</dbReference>
<evidence type="ECO:0000256" key="5">
    <source>
        <dbReference type="ARBA" id="ARBA00023014"/>
    </source>
</evidence>
<gene>
    <name evidence="8" type="primary">rlmD</name>
    <name evidence="8" type="ORF">RM544_17300</name>
</gene>
<keyword evidence="3 6" id="KW-0808">Transferase</keyword>
<evidence type="ECO:0000313" key="9">
    <source>
        <dbReference type="Proteomes" id="UP001249020"/>
    </source>
</evidence>
<evidence type="ECO:0000313" key="8">
    <source>
        <dbReference type="EMBL" id="MDT0584309.1"/>
    </source>
</evidence>
<dbReference type="InterPro" id="IPR029063">
    <property type="entry name" value="SAM-dependent_MTases_sf"/>
</dbReference>
<feature type="active site" description="Nucleophile" evidence="6">
    <location>
        <position position="411"/>
    </location>
</feature>
<evidence type="ECO:0000256" key="3">
    <source>
        <dbReference type="ARBA" id="ARBA00022679"/>
    </source>
</evidence>
<keyword evidence="4 6" id="KW-0949">S-adenosyl-L-methionine</keyword>
<protein>
    <submittedName>
        <fullName evidence="8">23S rRNA (Uracil(1939)-C(5))-methyltransferase RlmD</fullName>
        <ecNumber evidence="8">2.1.1.190</ecNumber>
    </submittedName>
</protein>
<keyword evidence="5" id="KW-0411">Iron-sulfur</keyword>
<dbReference type="PROSITE" id="PS01230">
    <property type="entry name" value="TRMA_1"/>
    <property type="match status" value="1"/>
</dbReference>
<dbReference type="EMBL" id="JAVRIE010000010">
    <property type="protein sequence ID" value="MDT0584309.1"/>
    <property type="molecule type" value="Genomic_DNA"/>
</dbReference>
<dbReference type="PANTHER" id="PTHR11061">
    <property type="entry name" value="RNA M5U METHYLTRANSFERASE"/>
    <property type="match status" value="1"/>
</dbReference>
<evidence type="ECO:0000256" key="1">
    <source>
        <dbReference type="ARBA" id="ARBA00022485"/>
    </source>
</evidence>
<dbReference type="InterPro" id="IPR030390">
    <property type="entry name" value="MeTrfase_TrmA_AS"/>
</dbReference>
<dbReference type="SUPFAM" id="SSF53335">
    <property type="entry name" value="S-adenosyl-L-methionine-dependent methyltransferases"/>
    <property type="match status" value="1"/>
</dbReference>
<dbReference type="InterPro" id="IPR012340">
    <property type="entry name" value="NA-bd_OB-fold"/>
</dbReference>
<name>A0AAW8R757_9ALTE</name>
<dbReference type="InterPro" id="IPR010280">
    <property type="entry name" value="U5_MeTrfase_fam"/>
</dbReference>
<dbReference type="Gene3D" id="2.40.50.140">
    <property type="entry name" value="Nucleic acid-binding proteins"/>
    <property type="match status" value="1"/>
</dbReference>
<feature type="binding site" evidence="6">
    <location>
        <position position="385"/>
    </location>
    <ligand>
        <name>S-adenosyl-L-methionine</name>
        <dbReference type="ChEBI" id="CHEBI:59789"/>
    </ligand>
</feature>
<accession>A0AAW8R757</accession>
<evidence type="ECO:0000256" key="6">
    <source>
        <dbReference type="PROSITE-ProRule" id="PRU01024"/>
    </source>
</evidence>
<dbReference type="Proteomes" id="UP001249020">
    <property type="component" value="Unassembled WGS sequence"/>
</dbReference>
<evidence type="ECO:0000256" key="7">
    <source>
        <dbReference type="PROSITE-ProRule" id="PRU10015"/>
    </source>
</evidence>
<keyword evidence="1" id="KW-0408">Iron</keyword>
<evidence type="ECO:0000256" key="2">
    <source>
        <dbReference type="ARBA" id="ARBA00022603"/>
    </source>
</evidence>
<organism evidence="8 9">
    <name type="scientific">Brumicola blandensis</name>
    <dbReference type="NCBI Taxonomy" id="3075611"/>
    <lineage>
        <taxon>Bacteria</taxon>
        <taxon>Pseudomonadati</taxon>
        <taxon>Pseudomonadota</taxon>
        <taxon>Gammaproteobacteria</taxon>
        <taxon>Alteromonadales</taxon>
        <taxon>Alteromonadaceae</taxon>
        <taxon>Brumicola</taxon>
    </lineage>
</organism>
<dbReference type="Pfam" id="PF05958">
    <property type="entry name" value="tRNA_U5-meth_tr"/>
    <property type="match status" value="1"/>
</dbReference>
<dbReference type="NCBIfam" id="TIGR00479">
    <property type="entry name" value="rumA"/>
    <property type="match status" value="1"/>
</dbReference>
<dbReference type="Gene3D" id="3.40.50.150">
    <property type="entry name" value="Vaccinia Virus protein VP39"/>
    <property type="match status" value="1"/>
</dbReference>
<dbReference type="AlphaFoldDB" id="A0AAW8R757"/>
<dbReference type="PANTHER" id="PTHR11061:SF49">
    <property type="entry name" value="23S RRNA (URACIL(1939)-C(5))-METHYLTRANSFERASE RLMD"/>
    <property type="match status" value="1"/>
</dbReference>
<dbReference type="Gene3D" id="2.40.50.1070">
    <property type="match status" value="1"/>
</dbReference>
<reference evidence="8 9" key="1">
    <citation type="submission" date="2023-09" db="EMBL/GenBank/DDBJ databases">
        <authorList>
            <person name="Rey-Velasco X."/>
        </authorList>
    </citation>
    <scope>NUCLEOTIDE SEQUENCE [LARGE SCALE GENOMIC DNA]</scope>
    <source>
        <strain evidence="8 9">W409</strain>
    </source>
</reference>
<feature type="active site" evidence="7">
    <location>
        <position position="411"/>
    </location>
</feature>
<dbReference type="PROSITE" id="PS51687">
    <property type="entry name" value="SAM_MT_RNA_M5U"/>
    <property type="match status" value="1"/>
</dbReference>
<dbReference type="CDD" id="cd02440">
    <property type="entry name" value="AdoMet_MTases"/>
    <property type="match status" value="1"/>
</dbReference>
<proteinExistence type="inferred from homology"/>
<dbReference type="SUPFAM" id="SSF50249">
    <property type="entry name" value="Nucleic acid-binding proteins"/>
    <property type="match status" value="1"/>
</dbReference>
<feature type="binding site" evidence="6">
    <location>
        <position position="316"/>
    </location>
    <ligand>
        <name>S-adenosyl-L-methionine</name>
        <dbReference type="ChEBI" id="CHEBI:59789"/>
    </ligand>
</feature>
<keyword evidence="1" id="KW-0479">Metal-binding</keyword>
<dbReference type="GO" id="GO:0051539">
    <property type="term" value="F:4 iron, 4 sulfur cluster binding"/>
    <property type="evidence" value="ECO:0007669"/>
    <property type="project" value="UniProtKB-KW"/>
</dbReference>
<dbReference type="RefSeq" id="WP_311363081.1">
    <property type="nucleotide sequence ID" value="NZ_JAVRIE010000010.1"/>
</dbReference>
<comment type="similarity">
    <text evidence="6">Belongs to the class I-like SAM-binding methyltransferase superfamily. RNA M5U methyltransferase family.</text>
</comment>
<sequence length="455" mass="50342">MAQFFKATRKKAETKPQKLVINVDVMDHHGNGICLQHKPIVVVAGGFTGERYEVLVTSQNTKVWHAKILKVLNANTEARTTPFCPYVNDCGGCSHQDFKAEALLSAKQERLTTYVDKNLSQFGSQTAQWEPAIRSDITSTSNAYRRRARLAIDARNPKSIKIGFRQNQSNNVVDIPQCLVLSKGLQAFYPALVSCLKGLDSIAAVGHITLTEGADERQVCLHLTKNLSQASLTSLIAFAEAQKVSVLTLDKVRGLSCLYPHESEQVSISIRDDERAVLQVKPNDFVQVNGAVNSQMLQKARQWLSLNKNETLVDLFSGTGNFSLALAPECKRVLGFEGLPALVQQARNNAQLNHIDNCEFEVADLSEDDAIKRLTLPKNAVFIIDPSRDGAHTVMQNIAKLAPTKIVYVSCNPTSFVRDLQALPKGYMISKMCALDMFPFTKHIEMMAMIEHVGT</sequence>
<keyword evidence="9" id="KW-1185">Reference proteome</keyword>
<keyword evidence="1" id="KW-0004">4Fe-4S</keyword>
<evidence type="ECO:0000256" key="4">
    <source>
        <dbReference type="ARBA" id="ARBA00022691"/>
    </source>
</evidence>
<keyword evidence="2 6" id="KW-0489">Methyltransferase</keyword>
<feature type="binding site" evidence="6">
    <location>
        <position position="337"/>
    </location>
    <ligand>
        <name>S-adenosyl-L-methionine</name>
        <dbReference type="ChEBI" id="CHEBI:59789"/>
    </ligand>
</feature>
<comment type="caution">
    <text evidence="8">The sequence shown here is derived from an EMBL/GenBank/DDBJ whole genome shotgun (WGS) entry which is preliminary data.</text>
</comment>
<dbReference type="EC" id="2.1.1.190" evidence="8"/>
<feature type="binding site" evidence="6">
    <location>
        <position position="287"/>
    </location>
    <ligand>
        <name>S-adenosyl-L-methionine</name>
        <dbReference type="ChEBI" id="CHEBI:59789"/>
    </ligand>
</feature>